<dbReference type="PATRIC" id="fig|745776.4.peg.3595"/>
<dbReference type="AlphaFoldDB" id="H8H1W2"/>
<feature type="transmembrane region" description="Helical" evidence="1">
    <location>
        <begin position="72"/>
        <end position="91"/>
    </location>
</feature>
<feature type="transmembrane region" description="Helical" evidence="1">
    <location>
        <begin position="98"/>
        <end position="119"/>
    </location>
</feature>
<protein>
    <submittedName>
        <fullName evidence="2">Uncharacterized protein</fullName>
    </submittedName>
</protein>
<evidence type="ECO:0000313" key="3">
    <source>
        <dbReference type="Proteomes" id="UP000007575"/>
    </source>
</evidence>
<keyword evidence="2" id="KW-0614">Plasmid</keyword>
<dbReference type="KEGG" id="dgo:DGo_PB0240"/>
<keyword evidence="3" id="KW-1185">Reference proteome</keyword>
<dbReference type="EMBL" id="CP002193">
    <property type="protein sequence ID" value="AFD27509.1"/>
    <property type="molecule type" value="Genomic_DNA"/>
</dbReference>
<evidence type="ECO:0000256" key="1">
    <source>
        <dbReference type="SAM" id="Phobius"/>
    </source>
</evidence>
<keyword evidence="1" id="KW-1133">Transmembrane helix</keyword>
<dbReference type="RefSeq" id="WP_014686604.1">
    <property type="nucleotide sequence ID" value="NC_017791.1"/>
</dbReference>
<dbReference type="HOGENOM" id="CLU_2011507_0_0_0"/>
<geneLocation type="plasmid" evidence="2 3">
    <name>P2</name>
</geneLocation>
<reference evidence="2 3" key="1">
    <citation type="journal article" date="2012" name="PLoS ONE">
        <title>Genome sequence and transcriptome analysis of the radioresistant bacterium Deinococcus gobiensis: insights into the extreme environmental adaptations.</title>
        <authorList>
            <person name="Yuan M."/>
            <person name="Chen M."/>
            <person name="Zhang W."/>
            <person name="Lu W."/>
            <person name="Wang J."/>
            <person name="Yang M."/>
            <person name="Zhao P."/>
            <person name="Tang R."/>
            <person name="Li X."/>
            <person name="Hao Y."/>
            <person name="Zhou Z."/>
            <person name="Zhan Y."/>
            <person name="Yu H."/>
            <person name="Teng C."/>
            <person name="Yan Y."/>
            <person name="Ping S."/>
            <person name="Wang Y."/>
            <person name="Lin M."/>
        </authorList>
    </citation>
    <scope>NUCLEOTIDE SEQUENCE [LARGE SCALE GENOMIC DNA]</scope>
    <source>
        <strain evidence="3">DSM 21396 / JCM 16679 / CGMCC 1.7299 / I-0</strain>
        <plasmid evidence="2">P2</plasmid>
    </source>
</reference>
<sequence>MNTITTVRPASALVAYMQFLHIRWLAFVASIFAFLANNMASAQATPDELLKEMDGRASVFCSYVNVLPNSKWVKLGGLIFFLIGMILLIFGGRGGNVYLLRGIGAVILIPSGIAIAKAFGLVC</sequence>
<keyword evidence="1" id="KW-0812">Transmembrane</keyword>
<proteinExistence type="predicted"/>
<organism evidence="2 3">
    <name type="scientific">Deinococcus gobiensis (strain DSM 21396 / JCM 16679 / CGMCC 1.7299 / I-0)</name>
    <dbReference type="NCBI Taxonomy" id="745776"/>
    <lineage>
        <taxon>Bacteria</taxon>
        <taxon>Thermotogati</taxon>
        <taxon>Deinococcota</taxon>
        <taxon>Deinococci</taxon>
        <taxon>Deinococcales</taxon>
        <taxon>Deinococcaceae</taxon>
        <taxon>Deinococcus</taxon>
    </lineage>
</organism>
<keyword evidence="1" id="KW-0472">Membrane</keyword>
<dbReference type="Proteomes" id="UP000007575">
    <property type="component" value="Plasmid P2"/>
</dbReference>
<name>H8H1W2_DEIGI</name>
<evidence type="ECO:0000313" key="2">
    <source>
        <dbReference type="EMBL" id="AFD27509.1"/>
    </source>
</evidence>
<gene>
    <name evidence="2" type="ordered locus">DGo_PB0240</name>
</gene>
<accession>H8H1W2</accession>
<dbReference type="OrthoDB" id="73611at2"/>